<organism evidence="3 4">
    <name type="scientific">Roseomonas acroporae</name>
    <dbReference type="NCBI Taxonomy" id="2937791"/>
    <lineage>
        <taxon>Bacteria</taxon>
        <taxon>Pseudomonadati</taxon>
        <taxon>Pseudomonadota</taxon>
        <taxon>Alphaproteobacteria</taxon>
        <taxon>Acetobacterales</taxon>
        <taxon>Roseomonadaceae</taxon>
        <taxon>Roseomonas</taxon>
    </lineage>
</organism>
<feature type="domain" description="Transglycosylase SLT" evidence="2">
    <location>
        <begin position="22"/>
        <end position="113"/>
    </location>
</feature>
<dbReference type="AlphaFoldDB" id="A0A9X2BY08"/>
<sequence>MPPATPFAARRARYVAEVHRLAEQRGLPPALADAVAVVESAYDPEATGLDGEVGIMQILPNTAAMLGFRGTPEELREPTTNLRFAVAYLARAWQLAEGDVCRALMKYRAGHGEEWMSPLSVEYCRRAVGYLAGIGSPLAAGVALPAAAAMPAGVAAPGRVVGTGLTRPELVRLRTGQRTEADSQRYWAAHEARIRALRERLQARRRG</sequence>
<dbReference type="EMBL" id="JALPRX010000086">
    <property type="protein sequence ID" value="MCK8786479.1"/>
    <property type="molecule type" value="Genomic_DNA"/>
</dbReference>
<evidence type="ECO:0000256" key="1">
    <source>
        <dbReference type="ARBA" id="ARBA00009387"/>
    </source>
</evidence>
<keyword evidence="4" id="KW-1185">Reference proteome</keyword>
<evidence type="ECO:0000259" key="2">
    <source>
        <dbReference type="Pfam" id="PF01464"/>
    </source>
</evidence>
<accession>A0A9X2BY08</accession>
<dbReference type="InterPro" id="IPR008258">
    <property type="entry name" value="Transglycosylase_SLT_dom_1"/>
</dbReference>
<gene>
    <name evidence="3" type="ORF">M0638_19055</name>
</gene>
<comment type="caution">
    <text evidence="3">The sequence shown here is derived from an EMBL/GenBank/DDBJ whole genome shotgun (WGS) entry which is preliminary data.</text>
</comment>
<dbReference type="Proteomes" id="UP001139516">
    <property type="component" value="Unassembled WGS sequence"/>
</dbReference>
<proteinExistence type="inferred from homology"/>
<dbReference type="SUPFAM" id="SSF53955">
    <property type="entry name" value="Lysozyme-like"/>
    <property type="match status" value="1"/>
</dbReference>
<evidence type="ECO:0000313" key="4">
    <source>
        <dbReference type="Proteomes" id="UP001139516"/>
    </source>
</evidence>
<dbReference type="Pfam" id="PF01464">
    <property type="entry name" value="SLT"/>
    <property type="match status" value="1"/>
</dbReference>
<reference evidence="3" key="1">
    <citation type="submission" date="2022-04" db="EMBL/GenBank/DDBJ databases">
        <title>Roseomonas acroporae sp. nov., isolated from coral Acropora digitifera.</title>
        <authorList>
            <person name="Sun H."/>
        </authorList>
    </citation>
    <scope>NUCLEOTIDE SEQUENCE</scope>
    <source>
        <strain evidence="3">NAR14</strain>
    </source>
</reference>
<evidence type="ECO:0000313" key="3">
    <source>
        <dbReference type="EMBL" id="MCK8786479.1"/>
    </source>
</evidence>
<dbReference type="InterPro" id="IPR023346">
    <property type="entry name" value="Lysozyme-like_dom_sf"/>
</dbReference>
<dbReference type="Gene3D" id="1.10.530.10">
    <property type="match status" value="1"/>
</dbReference>
<name>A0A9X2BY08_9PROT</name>
<comment type="similarity">
    <text evidence="1">Belongs to the virb1 family.</text>
</comment>
<protein>
    <submittedName>
        <fullName evidence="3">Transglycosylase SLT domain-containing protein</fullName>
    </submittedName>
</protein>